<organism evidence="2 3">
    <name type="scientific">[Myrmecia] bisecta</name>
    <dbReference type="NCBI Taxonomy" id="41462"/>
    <lineage>
        <taxon>Eukaryota</taxon>
        <taxon>Viridiplantae</taxon>
        <taxon>Chlorophyta</taxon>
        <taxon>core chlorophytes</taxon>
        <taxon>Trebouxiophyceae</taxon>
        <taxon>Trebouxiales</taxon>
        <taxon>Trebouxiaceae</taxon>
        <taxon>Myrmecia</taxon>
    </lineage>
</organism>
<dbReference type="Proteomes" id="UP001489004">
    <property type="component" value="Unassembled WGS sequence"/>
</dbReference>
<dbReference type="InterPro" id="IPR001853">
    <property type="entry name" value="DSBA-like_thioredoxin_dom"/>
</dbReference>
<dbReference type="AlphaFoldDB" id="A0AAW1PUT9"/>
<dbReference type="PANTHER" id="PTHR13887">
    <property type="entry name" value="GLUTATHIONE S-TRANSFERASE KAPPA"/>
    <property type="match status" value="1"/>
</dbReference>
<dbReference type="GO" id="GO:0016491">
    <property type="term" value="F:oxidoreductase activity"/>
    <property type="evidence" value="ECO:0007669"/>
    <property type="project" value="InterPro"/>
</dbReference>
<sequence length="215" mass="24331">MASLPASTIRIDVWSDLACPWCYVGKRRLDKALDRYKSKVDFDVTWHPYMIDPRTNQAGEEYLAYNRRRWGSDGWTTALRQSGRPDGATFSDWKWWPNTLHAHRLAAFGAKHGKGHETEDRLFRCIYEEGGNVSLLPTLATLGHELELPDVGAYLESDEGREEVLQQDAHAKDKLDIHSVPCFAIANAANQRLMLSGAQNVAAFERAFDQMLPPS</sequence>
<evidence type="ECO:0000313" key="2">
    <source>
        <dbReference type="EMBL" id="KAK9811679.1"/>
    </source>
</evidence>
<evidence type="ECO:0000313" key="3">
    <source>
        <dbReference type="Proteomes" id="UP001489004"/>
    </source>
</evidence>
<proteinExistence type="predicted"/>
<accession>A0AAW1PUT9</accession>
<dbReference type="Pfam" id="PF01323">
    <property type="entry name" value="DSBA"/>
    <property type="match status" value="1"/>
</dbReference>
<comment type="caution">
    <text evidence="2">The sequence shown here is derived from an EMBL/GenBank/DDBJ whole genome shotgun (WGS) entry which is preliminary data.</text>
</comment>
<dbReference type="CDD" id="cd03024">
    <property type="entry name" value="DsbA_FrnE"/>
    <property type="match status" value="1"/>
</dbReference>
<feature type="domain" description="DSBA-like thioredoxin" evidence="1">
    <location>
        <begin position="11"/>
        <end position="208"/>
    </location>
</feature>
<dbReference type="SUPFAM" id="SSF52833">
    <property type="entry name" value="Thioredoxin-like"/>
    <property type="match status" value="1"/>
</dbReference>
<protein>
    <recommendedName>
        <fullName evidence="1">DSBA-like thioredoxin domain-containing protein</fullName>
    </recommendedName>
</protein>
<dbReference type="PANTHER" id="PTHR13887:SF46">
    <property type="entry name" value="DSBA-LIKE THIOREDOXIN DOMAIN-CONTAINING PROTEIN"/>
    <property type="match status" value="1"/>
</dbReference>
<name>A0AAW1PUT9_9CHLO</name>
<keyword evidence="3" id="KW-1185">Reference proteome</keyword>
<reference evidence="2 3" key="1">
    <citation type="journal article" date="2024" name="Nat. Commun.">
        <title>Phylogenomics reveals the evolutionary origins of lichenization in chlorophyte algae.</title>
        <authorList>
            <person name="Puginier C."/>
            <person name="Libourel C."/>
            <person name="Otte J."/>
            <person name="Skaloud P."/>
            <person name="Haon M."/>
            <person name="Grisel S."/>
            <person name="Petersen M."/>
            <person name="Berrin J.G."/>
            <person name="Delaux P.M."/>
            <person name="Dal Grande F."/>
            <person name="Keller J."/>
        </authorList>
    </citation>
    <scope>NUCLEOTIDE SEQUENCE [LARGE SCALE GENOMIC DNA]</scope>
    <source>
        <strain evidence="2 3">SAG 2043</strain>
    </source>
</reference>
<dbReference type="InterPro" id="IPR036249">
    <property type="entry name" value="Thioredoxin-like_sf"/>
</dbReference>
<gene>
    <name evidence="2" type="ORF">WJX72_008223</name>
</gene>
<dbReference type="EMBL" id="JALJOR010000009">
    <property type="protein sequence ID" value="KAK9811679.1"/>
    <property type="molecule type" value="Genomic_DNA"/>
</dbReference>
<evidence type="ECO:0000259" key="1">
    <source>
        <dbReference type="Pfam" id="PF01323"/>
    </source>
</evidence>
<dbReference type="Gene3D" id="3.40.30.10">
    <property type="entry name" value="Glutaredoxin"/>
    <property type="match status" value="1"/>
</dbReference>